<dbReference type="PANTHER" id="PTHR38107">
    <property type="match status" value="1"/>
</dbReference>
<dbReference type="InterPro" id="IPR023347">
    <property type="entry name" value="Lysozyme_dom_sf"/>
</dbReference>
<reference evidence="5 6" key="1">
    <citation type="submission" date="2017-11" db="EMBL/GenBank/DDBJ databases">
        <authorList>
            <person name="Han C.G."/>
        </authorList>
    </citation>
    <scope>NUCLEOTIDE SEQUENCE [LARGE SCALE GENOMIC DNA]</scope>
    <source>
        <strain evidence="5 6">A11</strain>
    </source>
</reference>
<sequence length="88" mass="9589">MKNIIKKCSIAVIVALGISLAPGSVRTSKEGQQKIAGWEDCRSTPYYCTAGVLTVGIGSTGGVENREYSNQEIARRWINDLQRAENCI</sequence>
<dbReference type="InterPro" id="IPR023346">
    <property type="entry name" value="Lysozyme-like_dom_sf"/>
</dbReference>
<evidence type="ECO:0000256" key="4">
    <source>
        <dbReference type="SAM" id="SignalP"/>
    </source>
</evidence>
<dbReference type="AlphaFoldDB" id="A0A2J4P209"/>
<accession>A0A2J4P209</accession>
<evidence type="ECO:0000313" key="6">
    <source>
        <dbReference type="Proteomes" id="UP000234505"/>
    </source>
</evidence>
<keyword evidence="3" id="KW-0326">Glycosidase</keyword>
<evidence type="ECO:0000256" key="1">
    <source>
        <dbReference type="ARBA" id="ARBA00022529"/>
    </source>
</evidence>
<evidence type="ECO:0000256" key="3">
    <source>
        <dbReference type="RuleBase" id="RU003788"/>
    </source>
</evidence>
<proteinExistence type="inferred from homology"/>
<feature type="signal peptide" evidence="4">
    <location>
        <begin position="1"/>
        <end position="23"/>
    </location>
</feature>
<dbReference type="GO" id="GO:0009253">
    <property type="term" value="P:peptidoglycan catabolic process"/>
    <property type="evidence" value="ECO:0007669"/>
    <property type="project" value="InterPro"/>
</dbReference>
<keyword evidence="2 3" id="KW-0081">Bacteriolytic enzyme</keyword>
<dbReference type="GO" id="GO:0016998">
    <property type="term" value="P:cell wall macromolecule catabolic process"/>
    <property type="evidence" value="ECO:0007669"/>
    <property type="project" value="InterPro"/>
</dbReference>
<organism evidence="5 6">
    <name type="scientific">Klebsiella michiganensis</name>
    <dbReference type="NCBI Taxonomy" id="1134687"/>
    <lineage>
        <taxon>Bacteria</taxon>
        <taxon>Pseudomonadati</taxon>
        <taxon>Pseudomonadota</taxon>
        <taxon>Gammaproteobacteria</taxon>
        <taxon>Enterobacterales</taxon>
        <taxon>Enterobacteriaceae</taxon>
        <taxon>Klebsiella/Raoultella group</taxon>
        <taxon>Klebsiella</taxon>
    </lineage>
</organism>
<comment type="catalytic activity">
    <reaction evidence="3">
        <text>Hydrolysis of (1-&gt;4)-beta-linkages between N-acetylmuramic acid and N-acetyl-D-glucosamine residues in a peptidoglycan and between N-acetyl-D-glucosamine residues in chitodextrins.</text>
        <dbReference type="EC" id="3.2.1.17"/>
    </reaction>
</comment>
<protein>
    <recommendedName>
        <fullName evidence="3">Lysozyme</fullName>
        <ecNumber evidence="3">3.2.1.17</ecNumber>
    </recommendedName>
</protein>
<evidence type="ECO:0000313" key="5">
    <source>
        <dbReference type="EMBL" id="PLL08429.1"/>
    </source>
</evidence>
<dbReference type="InterPro" id="IPR002196">
    <property type="entry name" value="Glyco_hydro_24"/>
</dbReference>
<dbReference type="EC" id="3.2.1.17" evidence="3"/>
<dbReference type="GO" id="GO:0003796">
    <property type="term" value="F:lysozyme activity"/>
    <property type="evidence" value="ECO:0007669"/>
    <property type="project" value="UniProtKB-EC"/>
</dbReference>
<keyword evidence="1 3" id="KW-0929">Antimicrobial</keyword>
<dbReference type="PANTHER" id="PTHR38107:SF4">
    <property type="entry name" value="LYSOZYME"/>
    <property type="match status" value="1"/>
</dbReference>
<comment type="similarity">
    <text evidence="3">Belongs to the glycosyl hydrolase 24 family.</text>
</comment>
<dbReference type="EMBL" id="PIDS01002662">
    <property type="protein sequence ID" value="PLL08429.1"/>
    <property type="molecule type" value="Genomic_DNA"/>
</dbReference>
<keyword evidence="4" id="KW-0732">Signal</keyword>
<dbReference type="Pfam" id="PF00959">
    <property type="entry name" value="Phage_lysozyme"/>
    <property type="match status" value="1"/>
</dbReference>
<evidence type="ECO:0000256" key="2">
    <source>
        <dbReference type="ARBA" id="ARBA00022638"/>
    </source>
</evidence>
<feature type="non-terminal residue" evidence="5">
    <location>
        <position position="88"/>
    </location>
</feature>
<keyword evidence="3" id="KW-0378">Hydrolase</keyword>
<dbReference type="GO" id="GO:0031640">
    <property type="term" value="P:killing of cells of another organism"/>
    <property type="evidence" value="ECO:0007669"/>
    <property type="project" value="UniProtKB-KW"/>
</dbReference>
<name>A0A2J4P209_9ENTR</name>
<dbReference type="Proteomes" id="UP000234505">
    <property type="component" value="Unassembled WGS sequence"/>
</dbReference>
<dbReference type="InterPro" id="IPR051018">
    <property type="entry name" value="Bacteriophage_GH24"/>
</dbReference>
<gene>
    <name evidence="5" type="ORF">CWN50_38565</name>
</gene>
<comment type="caution">
    <text evidence="5">The sequence shown here is derived from an EMBL/GenBank/DDBJ whole genome shotgun (WGS) entry which is preliminary data.</text>
</comment>
<feature type="chain" id="PRO_5014407747" description="Lysozyme" evidence="4">
    <location>
        <begin position="24"/>
        <end position="88"/>
    </location>
</feature>
<dbReference type="SUPFAM" id="SSF53955">
    <property type="entry name" value="Lysozyme-like"/>
    <property type="match status" value="1"/>
</dbReference>
<dbReference type="Gene3D" id="1.10.530.40">
    <property type="match status" value="1"/>
</dbReference>
<dbReference type="GO" id="GO:0042742">
    <property type="term" value="P:defense response to bacterium"/>
    <property type="evidence" value="ECO:0007669"/>
    <property type="project" value="UniProtKB-KW"/>
</dbReference>
<reference evidence="5 6" key="2">
    <citation type="submission" date="2018-01" db="EMBL/GenBank/DDBJ databases">
        <title>Genomic study of Klebsiella pneumoniae.</title>
        <authorList>
            <person name="Yang Y."/>
            <person name="Bicalho R."/>
        </authorList>
    </citation>
    <scope>NUCLEOTIDE SEQUENCE [LARGE SCALE GENOMIC DNA]</scope>
    <source>
        <strain evidence="5 6">A11</strain>
    </source>
</reference>